<evidence type="ECO:0000256" key="5">
    <source>
        <dbReference type="ARBA" id="ARBA00022692"/>
    </source>
</evidence>
<keyword evidence="6 8" id="KW-1133">Transmembrane helix</keyword>
<feature type="transmembrane region" description="Helical" evidence="8">
    <location>
        <begin position="80"/>
        <end position="98"/>
    </location>
</feature>
<evidence type="ECO:0000256" key="8">
    <source>
        <dbReference type="SAM" id="Phobius"/>
    </source>
</evidence>
<evidence type="ECO:0000313" key="12">
    <source>
        <dbReference type="Proteomes" id="UP000030302"/>
    </source>
</evidence>
<evidence type="ECO:0000256" key="6">
    <source>
        <dbReference type="ARBA" id="ARBA00022989"/>
    </source>
</evidence>
<dbReference type="Proteomes" id="UP000030302">
    <property type="component" value="Chromosome"/>
</dbReference>
<accession>A0A0A1FK54</accession>
<evidence type="ECO:0000256" key="4">
    <source>
        <dbReference type="ARBA" id="ARBA00022519"/>
    </source>
</evidence>
<keyword evidence="12" id="KW-1185">Reference proteome</keyword>
<evidence type="ECO:0008006" key="13">
    <source>
        <dbReference type="Google" id="ProtNLM"/>
    </source>
</evidence>
<dbReference type="InterPro" id="IPR043604">
    <property type="entry name" value="DUF883_N"/>
</dbReference>
<evidence type="ECO:0000259" key="9">
    <source>
        <dbReference type="Pfam" id="PF05957"/>
    </source>
</evidence>
<name>A0A0A1FK54_9BURK</name>
<protein>
    <recommendedName>
        <fullName evidence="13">ElaB/YqjD/DUF883 family membrane-anchored ribosome-binding protein</fullName>
    </recommendedName>
</protein>
<dbReference type="STRING" id="279058.LT85_4901"/>
<dbReference type="HOGENOM" id="CLU_132623_0_2_4"/>
<keyword evidence="5 8" id="KW-0812">Transmembrane</keyword>
<comment type="subcellular location">
    <subcellularLocation>
        <location evidence="1">Cell inner membrane</location>
        <topology evidence="1">Single-pass membrane protein</topology>
    </subcellularLocation>
</comment>
<dbReference type="InterPro" id="IPR010279">
    <property type="entry name" value="YqjD/ElaB"/>
</dbReference>
<keyword evidence="4" id="KW-0997">Cell inner membrane</keyword>
<proteinExistence type="inferred from homology"/>
<evidence type="ECO:0000256" key="7">
    <source>
        <dbReference type="ARBA" id="ARBA00023136"/>
    </source>
</evidence>
<evidence type="ECO:0000256" key="1">
    <source>
        <dbReference type="ARBA" id="ARBA00004377"/>
    </source>
</evidence>
<dbReference type="Pfam" id="PF19029">
    <property type="entry name" value="DUF883_C"/>
    <property type="match status" value="1"/>
</dbReference>
<evidence type="ECO:0000256" key="2">
    <source>
        <dbReference type="ARBA" id="ARBA00010423"/>
    </source>
</evidence>
<dbReference type="AlphaFoldDB" id="A0A0A1FK54"/>
<dbReference type="InterPro" id="IPR043605">
    <property type="entry name" value="DUF883_C"/>
</dbReference>
<keyword evidence="7 8" id="KW-0472">Membrane</keyword>
<reference evidence="12" key="1">
    <citation type="journal article" date="2014" name="Soil Biol. Biochem.">
        <title>Structure and function of bacterial communities in ageing soils: Insights from the Mendocino ecological staircase.</title>
        <authorList>
            <person name="Uroz S."/>
            <person name="Tech J.J."/>
            <person name="Sawaya N.A."/>
            <person name="Frey-Klett P."/>
            <person name="Leveau J.H.J."/>
        </authorList>
    </citation>
    <scope>NUCLEOTIDE SEQUENCE [LARGE SCALE GENOMIC DNA]</scope>
    <source>
        <strain evidence="12">Cal35</strain>
    </source>
</reference>
<dbReference type="GO" id="GO:0043022">
    <property type="term" value="F:ribosome binding"/>
    <property type="evidence" value="ECO:0007669"/>
    <property type="project" value="InterPro"/>
</dbReference>
<organism evidence="11 12">
    <name type="scientific">Collimonas arenae</name>
    <dbReference type="NCBI Taxonomy" id="279058"/>
    <lineage>
        <taxon>Bacteria</taxon>
        <taxon>Pseudomonadati</taxon>
        <taxon>Pseudomonadota</taxon>
        <taxon>Betaproteobacteria</taxon>
        <taxon>Burkholderiales</taxon>
        <taxon>Oxalobacteraceae</taxon>
        <taxon>Collimonas</taxon>
    </lineage>
</organism>
<dbReference type="PANTHER" id="PTHR35893:SF3">
    <property type="entry name" value="INNER MEMBRANE PROTEIN"/>
    <property type="match status" value="1"/>
</dbReference>
<dbReference type="OrthoDB" id="9181874at2"/>
<feature type="domain" description="DUF883" evidence="9">
    <location>
        <begin position="10"/>
        <end position="58"/>
    </location>
</feature>
<dbReference type="Pfam" id="PF05957">
    <property type="entry name" value="DUF883"/>
    <property type="match status" value="1"/>
</dbReference>
<dbReference type="RefSeq" id="WP_038494210.1">
    <property type="nucleotide sequence ID" value="NZ_CP009962.1"/>
</dbReference>
<feature type="domain" description="DUF883" evidence="10">
    <location>
        <begin position="71"/>
        <end position="100"/>
    </location>
</feature>
<dbReference type="EMBL" id="CP009962">
    <property type="protein sequence ID" value="AIY44059.1"/>
    <property type="molecule type" value="Genomic_DNA"/>
</dbReference>
<gene>
    <name evidence="11" type="ORF">LT85_4901</name>
</gene>
<dbReference type="PANTHER" id="PTHR35893">
    <property type="entry name" value="INNER MEMBRANE PROTEIN-RELATED"/>
    <property type="match status" value="1"/>
</dbReference>
<evidence type="ECO:0000313" key="11">
    <source>
        <dbReference type="EMBL" id="AIY44059.1"/>
    </source>
</evidence>
<dbReference type="GO" id="GO:0005886">
    <property type="term" value="C:plasma membrane"/>
    <property type="evidence" value="ECO:0007669"/>
    <property type="project" value="UniProtKB-SubCell"/>
</dbReference>
<keyword evidence="3" id="KW-1003">Cell membrane</keyword>
<comment type="similarity">
    <text evidence="2">Belongs to the ElaB/YgaM/YqjD family.</text>
</comment>
<evidence type="ECO:0000259" key="10">
    <source>
        <dbReference type="Pfam" id="PF19029"/>
    </source>
</evidence>
<sequence length="100" mass="10636">MHRSTLKTTRSDIRSLVKDAQELFREAAATTGEKAEDLRQKGLELLDAAVSKAQDVQAAAIEAGKDIAATTDDYVQENPWSAIAIAGGIGLLLGLAISRK</sequence>
<evidence type="ECO:0000256" key="3">
    <source>
        <dbReference type="ARBA" id="ARBA00022475"/>
    </source>
</evidence>
<dbReference type="KEGG" id="care:LT85_4901"/>